<organism evidence="1">
    <name type="scientific">Sphingomonas sp. NS2</name>
    <dbReference type="NCBI Taxonomy" id="908605"/>
    <lineage>
        <taxon>Bacteria</taxon>
        <taxon>Pseudomonadati</taxon>
        <taxon>Pseudomonadota</taxon>
        <taxon>Alphaproteobacteria</taxon>
        <taxon>Sphingomonadales</taxon>
        <taxon>Sphingomonadaceae</taxon>
        <taxon>Sphingomonas</taxon>
    </lineage>
</organism>
<protein>
    <submittedName>
        <fullName evidence="1">Uncharacterized protein</fullName>
    </submittedName>
</protein>
<evidence type="ECO:0000313" key="1">
    <source>
        <dbReference type="EMBL" id="AJW29217.1"/>
    </source>
</evidence>
<geneLocation type="plasmid" evidence="1">
    <name>201</name>
</geneLocation>
<reference evidence="1" key="1">
    <citation type="submission" date="2014-06" db="EMBL/GenBank/DDBJ databases">
        <title>Molecular and ecological studies on carbamate pesticide degrading bacteria isolated from agricultural soils.</title>
        <authorList>
            <person name="Kim D.-U."/>
            <person name="Ka J.-O."/>
        </authorList>
    </citation>
    <scope>NUCLEOTIDE SEQUENCE</scope>
    <source>
        <strain evidence="1">NS2</strain>
        <plasmid evidence="1">201</plasmid>
    </source>
</reference>
<accession>A0A0D4ZY92</accession>
<proteinExistence type="predicted"/>
<dbReference type="AlphaFoldDB" id="A0A0D4ZY92"/>
<keyword evidence="1" id="KW-0614">Plasmid</keyword>
<name>A0A0D4ZY92_9SPHN</name>
<gene>
    <name evidence="1" type="ORF">plasmid201_029</name>
</gene>
<sequence>MVLLAVREDALMTVVVMSHSELSRFDTLMRVERSALQQPACRDCIWRRVLRAE</sequence>
<dbReference type="EMBL" id="KM017070">
    <property type="protein sequence ID" value="AJW29217.1"/>
    <property type="molecule type" value="Genomic_DNA"/>
</dbReference>